<reference evidence="2" key="1">
    <citation type="journal article" date="2021" name="Open Biol.">
        <title>Shared evolutionary footprints suggest mitochondrial oxidative damage underlies multiple complex I losses in fungi.</title>
        <authorList>
            <person name="Schikora-Tamarit M.A."/>
            <person name="Marcet-Houben M."/>
            <person name="Nosek J."/>
            <person name="Gabaldon T."/>
        </authorList>
    </citation>
    <scope>NUCLEOTIDE SEQUENCE</scope>
    <source>
        <strain evidence="2">CBS2887</strain>
    </source>
</reference>
<dbReference type="SUPFAM" id="SSF69572">
    <property type="entry name" value="Activating enzymes of the ubiquitin-like proteins"/>
    <property type="match status" value="1"/>
</dbReference>
<reference evidence="2" key="2">
    <citation type="submission" date="2021-01" db="EMBL/GenBank/DDBJ databases">
        <authorList>
            <person name="Schikora-Tamarit M.A."/>
        </authorList>
    </citation>
    <scope>NUCLEOTIDE SEQUENCE</scope>
    <source>
        <strain evidence="2">CBS2887</strain>
    </source>
</reference>
<dbReference type="Proteomes" id="UP000774326">
    <property type="component" value="Unassembled WGS sequence"/>
</dbReference>
<protein>
    <recommendedName>
        <fullName evidence="1">THIF-type NAD/FAD binding fold domain-containing protein</fullName>
    </recommendedName>
</protein>
<dbReference type="GO" id="GO:0031510">
    <property type="term" value="C:SUMO activating enzyme complex"/>
    <property type="evidence" value="ECO:0007669"/>
    <property type="project" value="TreeGrafter"/>
</dbReference>
<gene>
    <name evidence="2" type="ORF">WICPIJ_001436</name>
</gene>
<sequence length="343" mass="38849">MSNELSADEIALYDRQLRVWGAEGQTHLKNSRILLLNFTSLGCEIIKNLILAGVGSVEIYDSDTVKEQDFSAGNFFLSESELAKSKVDQAIIDRVRDLNPRVNVTARDEPILWEEHKNMEYFRRFNLIIANNLSYEETVKLNAITREAGIALYLTVNHGIYGLAFNDLLINVSTYVDFKNPLARVVGPISRNSEIVKVEKFYDEESEKFKERFTVKSQYKPFIDTYTSSAFANLTKRKRKNVSELLSLFLSNLQTPTSDPTELISKANELQTKLQLNPLSEQTINTTVPSFLEQQGTEIAPVSAIMGGALAQDIINFISKKVEPMDNLMIFDGVNYSMPVYEM</sequence>
<dbReference type="GO" id="GO:0016925">
    <property type="term" value="P:protein sumoylation"/>
    <property type="evidence" value="ECO:0007669"/>
    <property type="project" value="TreeGrafter"/>
</dbReference>
<evidence type="ECO:0000313" key="2">
    <source>
        <dbReference type="EMBL" id="KAH3687575.1"/>
    </source>
</evidence>
<accession>A0A9P8TQQ6</accession>
<dbReference type="PANTHER" id="PTHR10953:SF162">
    <property type="entry name" value="SUMO-ACTIVATING ENZYME SUBUNIT 1"/>
    <property type="match status" value="1"/>
</dbReference>
<evidence type="ECO:0000313" key="3">
    <source>
        <dbReference type="Proteomes" id="UP000774326"/>
    </source>
</evidence>
<name>A0A9P8TQQ6_WICPI</name>
<dbReference type="PANTHER" id="PTHR10953">
    <property type="entry name" value="UBIQUITIN-ACTIVATING ENZYME E1"/>
    <property type="match status" value="1"/>
</dbReference>
<proteinExistence type="predicted"/>
<dbReference type="Gene3D" id="3.40.50.720">
    <property type="entry name" value="NAD(P)-binding Rossmann-like Domain"/>
    <property type="match status" value="1"/>
</dbReference>
<organism evidence="2 3">
    <name type="scientific">Wickerhamomyces pijperi</name>
    <name type="common">Yeast</name>
    <name type="synonym">Pichia pijperi</name>
    <dbReference type="NCBI Taxonomy" id="599730"/>
    <lineage>
        <taxon>Eukaryota</taxon>
        <taxon>Fungi</taxon>
        <taxon>Dikarya</taxon>
        <taxon>Ascomycota</taxon>
        <taxon>Saccharomycotina</taxon>
        <taxon>Saccharomycetes</taxon>
        <taxon>Phaffomycetales</taxon>
        <taxon>Wickerhamomycetaceae</taxon>
        <taxon>Wickerhamomyces</taxon>
    </lineage>
</organism>
<dbReference type="GO" id="GO:0005737">
    <property type="term" value="C:cytoplasm"/>
    <property type="evidence" value="ECO:0007669"/>
    <property type="project" value="TreeGrafter"/>
</dbReference>
<dbReference type="InterPro" id="IPR045886">
    <property type="entry name" value="ThiF/MoeB/HesA"/>
</dbReference>
<feature type="domain" description="THIF-type NAD/FAD binding fold" evidence="1">
    <location>
        <begin position="13"/>
        <end position="338"/>
    </location>
</feature>
<dbReference type="Pfam" id="PF00899">
    <property type="entry name" value="ThiF"/>
    <property type="match status" value="1"/>
</dbReference>
<dbReference type="AlphaFoldDB" id="A0A9P8TQQ6"/>
<dbReference type="OrthoDB" id="1708823at2759"/>
<dbReference type="EMBL" id="JAEUBG010000730">
    <property type="protein sequence ID" value="KAH3687575.1"/>
    <property type="molecule type" value="Genomic_DNA"/>
</dbReference>
<dbReference type="InterPro" id="IPR035985">
    <property type="entry name" value="Ubiquitin-activating_enz"/>
</dbReference>
<dbReference type="GO" id="GO:0019948">
    <property type="term" value="F:SUMO activating enzyme activity"/>
    <property type="evidence" value="ECO:0007669"/>
    <property type="project" value="TreeGrafter"/>
</dbReference>
<dbReference type="InterPro" id="IPR000594">
    <property type="entry name" value="ThiF_NAD_FAD-bd"/>
</dbReference>
<keyword evidence="3" id="KW-1185">Reference proteome</keyword>
<evidence type="ECO:0000259" key="1">
    <source>
        <dbReference type="Pfam" id="PF00899"/>
    </source>
</evidence>
<comment type="caution">
    <text evidence="2">The sequence shown here is derived from an EMBL/GenBank/DDBJ whole genome shotgun (WGS) entry which is preliminary data.</text>
</comment>